<evidence type="ECO:0000313" key="1">
    <source>
        <dbReference type="EMBL" id="ATV58403.1"/>
    </source>
</evidence>
<protein>
    <submittedName>
        <fullName evidence="1">Uncharacterized protein</fullName>
    </submittedName>
</protein>
<dbReference type="AlphaFoldDB" id="A0A2D3NSK0"/>
<gene>
    <name evidence="1" type="ORF">CTM72_00800</name>
</gene>
<reference evidence="1 2" key="1">
    <citation type="submission" date="2017-11" db="EMBL/GenBank/DDBJ databases">
        <title>Genome sequencing of Fusobacterium periodonticum KCOM 1261.</title>
        <authorList>
            <person name="Kook J.-K."/>
            <person name="Park S.-N."/>
            <person name="Lim Y.K."/>
        </authorList>
    </citation>
    <scope>NUCLEOTIDE SEQUENCE [LARGE SCALE GENOMIC DNA]</scope>
    <source>
        <strain evidence="1 2">KCOM 1261</strain>
    </source>
</reference>
<name>A0A2D3NSK0_9FUSO</name>
<evidence type="ECO:0000313" key="2">
    <source>
        <dbReference type="Proteomes" id="UP000230056"/>
    </source>
</evidence>
<sequence length="138" mass="16310">MNIELAKELLSFHSCRNEDIDDPRWENGFLGILRPFQGELNEKNFIEVMECLKVLVPEIQKENIDRNIVSDIMNIIHFTRNWVSEEGMLTRNNKLTAEQTKYLLAWSDIIETCFIYLLEDASDIAFTDYIAYCNNEYF</sequence>
<accession>A0A2D3NSK0</accession>
<organism evidence="1 2">
    <name type="scientific">Fusobacterium pseudoperiodonticum</name>
    <dbReference type="NCBI Taxonomy" id="2663009"/>
    <lineage>
        <taxon>Bacteria</taxon>
        <taxon>Fusobacteriati</taxon>
        <taxon>Fusobacteriota</taxon>
        <taxon>Fusobacteriia</taxon>
        <taxon>Fusobacteriales</taxon>
        <taxon>Fusobacteriaceae</taxon>
        <taxon>Fusobacterium</taxon>
    </lineage>
</organism>
<dbReference type="RefSeq" id="WP_100024132.1">
    <property type="nucleotide sequence ID" value="NZ_CP024699.1"/>
</dbReference>
<dbReference type="EMBL" id="CP024699">
    <property type="protein sequence ID" value="ATV58403.1"/>
    <property type="molecule type" value="Genomic_DNA"/>
</dbReference>
<proteinExistence type="predicted"/>
<dbReference type="Proteomes" id="UP000230056">
    <property type="component" value="Chromosome"/>
</dbReference>